<evidence type="ECO:0000256" key="1">
    <source>
        <dbReference type="ARBA" id="ARBA00022737"/>
    </source>
</evidence>
<dbReference type="Proteomes" id="UP000030758">
    <property type="component" value="Unassembled WGS sequence"/>
</dbReference>
<keyword evidence="5" id="KW-1185">Reference proteome</keyword>
<reference evidence="3 5" key="1">
    <citation type="journal article" date="2014" name="Nat. Genet.">
        <title>Genome and transcriptome of the porcine whipworm Trichuris suis.</title>
        <authorList>
            <person name="Jex A.R."/>
            <person name="Nejsum P."/>
            <person name="Schwarz E.M."/>
            <person name="Hu L."/>
            <person name="Young N.D."/>
            <person name="Hall R.S."/>
            <person name="Korhonen P.K."/>
            <person name="Liao S."/>
            <person name="Thamsborg S."/>
            <person name="Xia J."/>
            <person name="Xu P."/>
            <person name="Wang S."/>
            <person name="Scheerlinck J.P."/>
            <person name="Hofmann A."/>
            <person name="Sternberg P.W."/>
            <person name="Wang J."/>
            <person name="Gasser R.B."/>
        </authorList>
    </citation>
    <scope>NUCLEOTIDE SEQUENCE [LARGE SCALE GENOMIC DNA]</scope>
    <source>
        <strain evidence="4">DCEP-RM93F</strain>
        <strain evidence="3">DCEP-RM93M</strain>
    </source>
</reference>
<protein>
    <recommendedName>
        <fullName evidence="6">Collagen triple helix repeat protein</fullName>
    </recommendedName>
</protein>
<evidence type="ECO:0008006" key="6">
    <source>
        <dbReference type="Google" id="ProtNLM"/>
    </source>
</evidence>
<evidence type="ECO:0000313" key="3">
    <source>
        <dbReference type="EMBL" id="KFD52920.1"/>
    </source>
</evidence>
<gene>
    <name evidence="3" type="ORF">M513_06230</name>
    <name evidence="4" type="ORF">M514_06230</name>
</gene>
<dbReference type="EMBL" id="KL367567">
    <property type="protein sequence ID" value="KFD63740.1"/>
    <property type="molecule type" value="Genomic_DNA"/>
</dbReference>
<name>A0A085M6S4_9BILA</name>
<accession>A0A085M6S4</accession>
<keyword evidence="1" id="KW-0677">Repeat</keyword>
<evidence type="ECO:0000313" key="4">
    <source>
        <dbReference type="EMBL" id="KFD63740.1"/>
    </source>
</evidence>
<feature type="compositionally biased region" description="Low complexity" evidence="2">
    <location>
        <begin position="129"/>
        <end position="159"/>
    </location>
</feature>
<sequence>MKLSRDFFKELDGAEERAKVNLSTGVIKLALRTKWSEVNSQVNKRSLSGLQSSHQCTACATMQCVPGPEGPPGFPGQDGRAGLNGQPGKPGLNGLDIPDDFGFRYPCQYCPRGPKGLPGEQGEQGVQGFSGLPGPLGSSGKPGAQGPPGATGPRGQKGPPGVPGPRGIPGDDIIGGTGEKGPPGPTGPCGPRGYPGRIGRAYMKPGFPGTKGPKGHPGHPGKRGELGQPGDPGPSGEPGEPAGECPMSCANCPEKFAPATVYGVQHPSQTVSSPVRTVFINTLLRPSPVTSLRQTLSLVGKRHHSSRMVILSRQVCCSRIFHRPIDRQGTLHVDERVTYKG</sequence>
<feature type="region of interest" description="Disordered" evidence="2">
    <location>
        <begin position="114"/>
        <end position="243"/>
    </location>
</feature>
<dbReference type="PANTHER" id="PTHR24637">
    <property type="entry name" value="COLLAGEN"/>
    <property type="match status" value="1"/>
</dbReference>
<dbReference type="AlphaFoldDB" id="A0A085M6S4"/>
<dbReference type="EMBL" id="KL363222">
    <property type="protein sequence ID" value="KFD52920.1"/>
    <property type="molecule type" value="Genomic_DNA"/>
</dbReference>
<dbReference type="Proteomes" id="UP000030764">
    <property type="component" value="Unassembled WGS sequence"/>
</dbReference>
<dbReference type="PANTHER" id="PTHR24637:SF374">
    <property type="entry name" value="CUTICLE COLLAGEN DPY-7"/>
    <property type="match status" value="1"/>
</dbReference>
<evidence type="ECO:0000313" key="5">
    <source>
        <dbReference type="Proteomes" id="UP000030764"/>
    </source>
</evidence>
<evidence type="ECO:0000256" key="2">
    <source>
        <dbReference type="SAM" id="MobiDB-lite"/>
    </source>
</evidence>
<organism evidence="3 5">
    <name type="scientific">Trichuris suis</name>
    <name type="common">pig whipworm</name>
    <dbReference type="NCBI Taxonomy" id="68888"/>
    <lineage>
        <taxon>Eukaryota</taxon>
        <taxon>Metazoa</taxon>
        <taxon>Ecdysozoa</taxon>
        <taxon>Nematoda</taxon>
        <taxon>Enoplea</taxon>
        <taxon>Dorylaimia</taxon>
        <taxon>Trichinellida</taxon>
        <taxon>Trichuridae</taxon>
        <taxon>Trichuris</taxon>
    </lineage>
</organism>
<proteinExistence type="predicted"/>
<feature type="region of interest" description="Disordered" evidence="2">
    <location>
        <begin position="70"/>
        <end position="94"/>
    </location>
</feature>
<dbReference type="InterPro" id="IPR008160">
    <property type="entry name" value="Collagen"/>
</dbReference>
<dbReference type="Pfam" id="PF01391">
    <property type="entry name" value="Collagen"/>
    <property type="match status" value="1"/>
</dbReference>
<feature type="compositionally biased region" description="Low complexity" evidence="2">
    <location>
        <begin position="189"/>
        <end position="211"/>
    </location>
</feature>